<keyword evidence="1" id="KW-0378">Hydrolase</keyword>
<dbReference type="InterPro" id="IPR021109">
    <property type="entry name" value="Peptidase_aspartic_dom_sf"/>
</dbReference>
<dbReference type="InterPro" id="IPR001969">
    <property type="entry name" value="Aspartic_peptidase_AS"/>
</dbReference>
<evidence type="ECO:0000313" key="4">
    <source>
        <dbReference type="EMBL" id="PIK46727.1"/>
    </source>
</evidence>
<keyword evidence="5" id="KW-1185">Reference proteome</keyword>
<organism evidence="4 5">
    <name type="scientific">Stichopus japonicus</name>
    <name type="common">Sea cucumber</name>
    <dbReference type="NCBI Taxonomy" id="307972"/>
    <lineage>
        <taxon>Eukaryota</taxon>
        <taxon>Metazoa</taxon>
        <taxon>Echinodermata</taxon>
        <taxon>Eleutherozoa</taxon>
        <taxon>Echinozoa</taxon>
        <taxon>Holothuroidea</taxon>
        <taxon>Aspidochirotacea</taxon>
        <taxon>Aspidochirotida</taxon>
        <taxon>Stichopodidae</taxon>
        <taxon>Apostichopus</taxon>
    </lineage>
</organism>
<accession>A0A2G8KFF5</accession>
<comment type="caution">
    <text evidence="4">The sequence shown here is derived from an EMBL/GenBank/DDBJ whole genome shotgun (WGS) entry which is preliminary data.</text>
</comment>
<dbReference type="EMBL" id="MRZV01000625">
    <property type="protein sequence ID" value="PIK46727.1"/>
    <property type="molecule type" value="Genomic_DNA"/>
</dbReference>
<evidence type="ECO:0000313" key="5">
    <source>
        <dbReference type="Proteomes" id="UP000230750"/>
    </source>
</evidence>
<dbReference type="PROSITE" id="PS00141">
    <property type="entry name" value="ASP_PROTEASE"/>
    <property type="match status" value="1"/>
</dbReference>
<proteinExistence type="predicted"/>
<dbReference type="Gene3D" id="2.40.70.10">
    <property type="entry name" value="Acid Proteases"/>
    <property type="match status" value="1"/>
</dbReference>
<dbReference type="Proteomes" id="UP000230750">
    <property type="component" value="Unassembled WGS sequence"/>
</dbReference>
<dbReference type="GO" id="GO:0004190">
    <property type="term" value="F:aspartic-type endopeptidase activity"/>
    <property type="evidence" value="ECO:0007669"/>
    <property type="project" value="InterPro"/>
</dbReference>
<feature type="domain" description="Peptidase A2" evidence="3">
    <location>
        <begin position="52"/>
        <end position="66"/>
    </location>
</feature>
<evidence type="ECO:0000259" key="3">
    <source>
        <dbReference type="PROSITE" id="PS50175"/>
    </source>
</evidence>
<evidence type="ECO:0000256" key="1">
    <source>
        <dbReference type="ARBA" id="ARBA00022801"/>
    </source>
</evidence>
<dbReference type="CDD" id="cd00303">
    <property type="entry name" value="retropepsin_like"/>
    <property type="match status" value="1"/>
</dbReference>
<evidence type="ECO:0000256" key="2">
    <source>
        <dbReference type="SAM" id="MobiDB-lite"/>
    </source>
</evidence>
<dbReference type="InterPro" id="IPR001995">
    <property type="entry name" value="Peptidase_A2_cat"/>
</dbReference>
<sequence length="207" mass="22678">MPCKHHHRKTPTCRVWGRRSAVGDNRPSVKSAKRGRSSRDVTVEGQLENVKLSFVVDTGADVTIVRPDVYNAISEELRPKLQKSSVQVGMANGQPLGYDGFATFSLIIKEKLVQYEVWVADIETEGILGIDFLRDYNCQIEAGSGKVTIGEQTSGNVEQVEVSCCRIRIAENVMIPPGCEAVLPGSLEKKSNGIAVVEMLQLSQSEC</sequence>
<gene>
    <name evidence="4" type="ORF">BSL78_16416</name>
</gene>
<dbReference type="AlphaFoldDB" id="A0A2G8KFF5"/>
<dbReference type="OrthoDB" id="10060349at2759"/>
<protein>
    <recommendedName>
        <fullName evidence="3">Peptidase A2 domain-containing protein</fullName>
    </recommendedName>
</protein>
<dbReference type="SUPFAM" id="SSF50630">
    <property type="entry name" value="Acid proteases"/>
    <property type="match status" value="1"/>
</dbReference>
<dbReference type="Pfam" id="PF13975">
    <property type="entry name" value="gag-asp_proteas"/>
    <property type="match status" value="1"/>
</dbReference>
<feature type="region of interest" description="Disordered" evidence="2">
    <location>
        <begin position="21"/>
        <end position="40"/>
    </location>
</feature>
<name>A0A2G8KFF5_STIJA</name>
<dbReference type="GO" id="GO:0006508">
    <property type="term" value="P:proteolysis"/>
    <property type="evidence" value="ECO:0007669"/>
    <property type="project" value="InterPro"/>
</dbReference>
<dbReference type="PROSITE" id="PS50175">
    <property type="entry name" value="ASP_PROT_RETROV"/>
    <property type="match status" value="1"/>
</dbReference>
<reference evidence="4 5" key="1">
    <citation type="journal article" date="2017" name="PLoS Biol.">
        <title>The sea cucumber genome provides insights into morphological evolution and visceral regeneration.</title>
        <authorList>
            <person name="Zhang X."/>
            <person name="Sun L."/>
            <person name="Yuan J."/>
            <person name="Sun Y."/>
            <person name="Gao Y."/>
            <person name="Zhang L."/>
            <person name="Li S."/>
            <person name="Dai H."/>
            <person name="Hamel J.F."/>
            <person name="Liu C."/>
            <person name="Yu Y."/>
            <person name="Liu S."/>
            <person name="Lin W."/>
            <person name="Guo K."/>
            <person name="Jin S."/>
            <person name="Xu P."/>
            <person name="Storey K.B."/>
            <person name="Huan P."/>
            <person name="Zhang T."/>
            <person name="Zhou Y."/>
            <person name="Zhang J."/>
            <person name="Lin C."/>
            <person name="Li X."/>
            <person name="Xing L."/>
            <person name="Huo D."/>
            <person name="Sun M."/>
            <person name="Wang L."/>
            <person name="Mercier A."/>
            <person name="Li F."/>
            <person name="Yang H."/>
            <person name="Xiang J."/>
        </authorList>
    </citation>
    <scope>NUCLEOTIDE SEQUENCE [LARGE SCALE GENOMIC DNA]</scope>
    <source>
        <strain evidence="4">Shaxun</strain>
        <tissue evidence="4">Muscle</tissue>
    </source>
</reference>